<comment type="caution">
    <text evidence="1">The sequence shown here is derived from an EMBL/GenBank/DDBJ whole genome shotgun (WGS) entry which is preliminary data.</text>
</comment>
<evidence type="ECO:0000313" key="2">
    <source>
        <dbReference type="Proteomes" id="UP000292958"/>
    </source>
</evidence>
<organism evidence="1 2">
    <name type="scientific">Edaphobacter modestus</name>
    <dbReference type="NCBI Taxonomy" id="388466"/>
    <lineage>
        <taxon>Bacteria</taxon>
        <taxon>Pseudomonadati</taxon>
        <taxon>Acidobacteriota</taxon>
        <taxon>Terriglobia</taxon>
        <taxon>Terriglobales</taxon>
        <taxon>Acidobacteriaceae</taxon>
        <taxon>Edaphobacter</taxon>
    </lineage>
</organism>
<dbReference type="EMBL" id="SHKW01000001">
    <property type="protein sequence ID" value="RZU38957.1"/>
    <property type="molecule type" value="Genomic_DNA"/>
</dbReference>
<gene>
    <name evidence="1" type="ORF">BDD14_0272</name>
</gene>
<dbReference type="Proteomes" id="UP000292958">
    <property type="component" value="Unassembled WGS sequence"/>
</dbReference>
<dbReference type="AlphaFoldDB" id="A0A4Q7YMY9"/>
<keyword evidence="2" id="KW-1185">Reference proteome</keyword>
<proteinExistence type="predicted"/>
<name>A0A4Q7YMY9_9BACT</name>
<protein>
    <submittedName>
        <fullName evidence="1">Uncharacterized protein</fullName>
    </submittedName>
</protein>
<reference evidence="1 2" key="1">
    <citation type="submission" date="2019-02" db="EMBL/GenBank/DDBJ databases">
        <title>Genomic Encyclopedia of Archaeal and Bacterial Type Strains, Phase II (KMG-II): from individual species to whole genera.</title>
        <authorList>
            <person name="Goeker M."/>
        </authorList>
    </citation>
    <scope>NUCLEOTIDE SEQUENCE [LARGE SCALE GENOMIC DNA]</scope>
    <source>
        <strain evidence="1 2">DSM 18101</strain>
    </source>
</reference>
<accession>A0A4Q7YMY9</accession>
<sequence>MERSFIPWRSTSKRILRGFGANLPQLTFNNQGPGVTAADYGNGQVTAVVPDAWEGAFGLSISPEATMDVRVRCICRLDKSSMS</sequence>
<dbReference type="RefSeq" id="WP_130417241.1">
    <property type="nucleotide sequence ID" value="NZ_SHKW01000001.1"/>
</dbReference>
<evidence type="ECO:0000313" key="1">
    <source>
        <dbReference type="EMBL" id="RZU38957.1"/>
    </source>
</evidence>